<dbReference type="GO" id="GO:0006606">
    <property type="term" value="P:protein import into nucleus"/>
    <property type="evidence" value="ECO:0007669"/>
    <property type="project" value="TreeGrafter"/>
</dbReference>
<dbReference type="InterPro" id="IPR037665">
    <property type="entry name" value="Nucleoporin_S59-like"/>
</dbReference>
<dbReference type="PANTHER" id="PTHR23198:SF6">
    <property type="entry name" value="NUCLEAR PORE COMPLEX PROTEIN NUP98-NUP96"/>
    <property type="match status" value="1"/>
</dbReference>
<feature type="domain" description="Peptidase S59" evidence="11">
    <location>
        <begin position="468"/>
        <end position="605"/>
    </location>
</feature>
<dbReference type="GO" id="GO:0044614">
    <property type="term" value="C:nuclear pore cytoplasmic filaments"/>
    <property type="evidence" value="ECO:0007669"/>
    <property type="project" value="TreeGrafter"/>
</dbReference>
<dbReference type="PANTHER" id="PTHR23198">
    <property type="entry name" value="NUCLEOPORIN"/>
    <property type="match status" value="1"/>
</dbReference>
<evidence type="ECO:0000256" key="4">
    <source>
        <dbReference type="ARBA" id="ARBA00022813"/>
    </source>
</evidence>
<keyword evidence="6" id="KW-0653">Protein transport</keyword>
<feature type="compositionally biased region" description="Low complexity" evidence="10">
    <location>
        <begin position="628"/>
        <end position="645"/>
    </location>
</feature>
<dbReference type="GO" id="GO:0006405">
    <property type="term" value="P:RNA export from nucleus"/>
    <property type="evidence" value="ECO:0007669"/>
    <property type="project" value="TreeGrafter"/>
</dbReference>
<dbReference type="GO" id="GO:0000973">
    <property type="term" value="P:post-transcriptional tethering of RNA polymerase II gene DNA at nuclear periphery"/>
    <property type="evidence" value="ECO:0007669"/>
    <property type="project" value="TreeGrafter"/>
</dbReference>
<comment type="subcellular location">
    <subcellularLocation>
        <location evidence="1">Nucleus</location>
        <location evidence="1">Nuclear pore complex</location>
    </subcellularLocation>
</comment>
<dbReference type="GO" id="GO:0017056">
    <property type="term" value="F:structural constituent of nuclear pore"/>
    <property type="evidence" value="ECO:0007669"/>
    <property type="project" value="InterPro"/>
</dbReference>
<dbReference type="EMBL" id="GIBP01000052">
    <property type="protein sequence ID" value="NDV29021.1"/>
    <property type="molecule type" value="Transcribed_RNA"/>
</dbReference>
<feature type="region of interest" description="Disordered" evidence="10">
    <location>
        <begin position="184"/>
        <end position="249"/>
    </location>
</feature>
<name>A0A6B2KWK9_9EUKA</name>
<keyword evidence="8" id="KW-0906">Nuclear pore complex</keyword>
<feature type="compositionally biased region" description="Low complexity" evidence="10">
    <location>
        <begin position="136"/>
        <end position="146"/>
    </location>
</feature>
<evidence type="ECO:0000256" key="10">
    <source>
        <dbReference type="SAM" id="MobiDB-lite"/>
    </source>
</evidence>
<feature type="region of interest" description="Disordered" evidence="10">
    <location>
        <begin position="354"/>
        <end position="457"/>
    </location>
</feature>
<evidence type="ECO:0000256" key="7">
    <source>
        <dbReference type="ARBA" id="ARBA00023010"/>
    </source>
</evidence>
<evidence type="ECO:0000256" key="2">
    <source>
        <dbReference type="ARBA" id="ARBA00008926"/>
    </source>
</evidence>
<feature type="region of interest" description="Disordered" evidence="10">
    <location>
        <begin position="278"/>
        <end position="342"/>
    </location>
</feature>
<feature type="compositionally biased region" description="Low complexity" evidence="10">
    <location>
        <begin position="100"/>
        <end position="128"/>
    </location>
</feature>
<protein>
    <recommendedName>
        <fullName evidence="11">Peptidase S59 domain-containing protein</fullName>
    </recommendedName>
</protein>
<organism evidence="12">
    <name type="scientific">Arcella intermedia</name>
    <dbReference type="NCBI Taxonomy" id="1963864"/>
    <lineage>
        <taxon>Eukaryota</taxon>
        <taxon>Amoebozoa</taxon>
        <taxon>Tubulinea</taxon>
        <taxon>Elardia</taxon>
        <taxon>Arcellinida</taxon>
        <taxon>Sphaerothecina</taxon>
        <taxon>Arcellidae</taxon>
        <taxon>Arcella</taxon>
    </lineage>
</organism>
<evidence type="ECO:0000256" key="9">
    <source>
        <dbReference type="ARBA" id="ARBA00023242"/>
    </source>
</evidence>
<keyword evidence="7" id="KW-0811">Translocation</keyword>
<dbReference type="InterPro" id="IPR007230">
    <property type="entry name" value="Nup98_auto-Pept-S59_dom"/>
</dbReference>
<dbReference type="Pfam" id="PF12110">
    <property type="entry name" value="Nup96"/>
    <property type="match status" value="1"/>
</dbReference>
<dbReference type="Gene3D" id="3.30.1610.10">
    <property type="entry name" value="Peptidase S59, nucleoporin"/>
    <property type="match status" value="1"/>
</dbReference>
<reference evidence="12" key="1">
    <citation type="journal article" date="2020" name="J. Eukaryot. Microbiol.">
        <title>De novo Sequencing, Assembly and Annotation of the Transcriptome for the Free-Living Testate Amoeba Arcella intermedia.</title>
        <authorList>
            <person name="Ribeiro G.M."/>
            <person name="Porfirio-Sousa A.L."/>
            <person name="Maurer-Alcala X.X."/>
            <person name="Katz L.A."/>
            <person name="Lahr D.J.G."/>
        </authorList>
    </citation>
    <scope>NUCLEOTIDE SEQUENCE</scope>
</reference>
<feature type="compositionally biased region" description="Low complexity" evidence="10">
    <location>
        <begin position="278"/>
        <end position="310"/>
    </location>
</feature>
<evidence type="ECO:0000256" key="1">
    <source>
        <dbReference type="ARBA" id="ARBA00004567"/>
    </source>
</evidence>
<feature type="region of interest" description="Disordered" evidence="10">
    <location>
        <begin position="100"/>
        <end position="146"/>
    </location>
</feature>
<accession>A0A6B2KWK9</accession>
<keyword evidence="3" id="KW-0813">Transport</keyword>
<sequence length="1495" mass="163368">MSFSFSTPGTSFGGGFGSQPSTFGSFGSATTGTGFGTSSTPSFNFGSSSTGSLFGSGTSGGAFGSTSSTPSFGSGFGTSSTQPSAFSGFSGSSFGGSSFGSGQTSSFGSTPSGFGSTTGFGSTPSPGFGSSGTGFGSTPSPSGFGSSGSLFGSSPSFGGGSSFGSSGGFGSAAPSSGFGSTGFGTSSGSSFGSTPSSSFTTFGTSSSSSFGSSSTGFSFGPSTGFGSSSTPTAGGFGSGSTPSSSFGTSFGTSSAFGTSTPSFGATSTSSSFPSFGSFATGGSSATTTPTAPFGTPSSSGFSFPSAPSPTLGQTASPLNFGWNAAGSVPTQLPTPPVGQVVPDALLTQSPFGVLPEVKIETNMKANVKDTPKKSSDDSSGLSHITGSPIPLYRPLPRTSGKPKPRSALAEGNPDSPSFAFSPSKMSTPMAEDLSPPRQSPKVEMPDSPYKTPVDSSPSRVNVARVKCSKNMYTIPPIEVLQKMDAESLRRVPAFGIGKLDEITKQKVGEVRFHGETDVLGLDLDRIVFFKEKAVEVYPVDCEKPPVGQNLNKPAQIFLYNCYPKSGDVGAYEEFLRHKCKTLPEKTEFVSYDPKNGEWVFIVEHFTKYGLEDDEDEVKPPPKLAPKQTHPVTTSTLPSTTGPPKTAEAIPKPSTFSYQSPAKGPKEKPARRGNRFGLFTDSEDEEPKVQKEPIDENEEMSNPASDEEGKFKAPVVSVPSRIQELSTFGLFQGSPKSTQIDSVPMDYYPTDSALEYKMSEEKMEMETPQSHPALLHPLNKDTTADYVRMWPYNANLHRSFRVGWSPDGSLIIPVAKSNENTIKIGEIRIIKMAPSGDKEEEEKMLLSHKKHTKKESGIITPTFVPRDQMPASLIQEYKRMLTPNSSAYETLELVEALFGSIPNLPPHTHEFERKFRFNNWLKQTLSKNTIQKRENVGDLSLYQDLFLLISVKKIEEAVQLAIKNKLYRLAALIAQAGARNGEFQQEIGNQLRGLKDKDELTIAKKNLFLLLSGDIKALCDSDIDWKRALALHFWFFIHHPLNPHSPLSDIFNNFKNFFMTESREHTVQYYLIDFFSNPRLGVDRKFLNPDPSDPLNYSIVWKIQNILEALHLEKVPLREPFHSRVTMDYASQLECLGLWEWSIYVILNVRSIGGVDASWRKKDAIQAILHRNAQHLEKKMDFLKEMGISDKLMYSALALWQETTGNYDLQVECLIKSEEWDRAHKVFTDRLLARLFIEEHSLHPFSKHYHYKDPEQIQWFQNLKILSSHNVLDWNGRGCIYYKYVCVLKEFIFCEALFEVGRLLAKKPLRKLMSGDWGLLLDTSSHPSRSLYQTIKKIESSRADLDALSKVLSKEEALDQDCAMAKAKYQTYLTIIDSPPPPTEPYLSYTPGRPLLLSERIPHLINTIEKLVRLQPTHIQSPYHLPAVELRTRNMSKFKSQLEGMKDQLHALTNITSATNFKESISAITSNNLNQQDLESLLHLYYSYTIEEQKKK</sequence>
<feature type="region of interest" description="Disordered" evidence="10">
    <location>
        <begin position="612"/>
        <end position="710"/>
    </location>
</feature>
<evidence type="ECO:0000256" key="8">
    <source>
        <dbReference type="ARBA" id="ARBA00023132"/>
    </source>
</evidence>
<dbReference type="GO" id="GO:0008139">
    <property type="term" value="F:nuclear localization sequence binding"/>
    <property type="evidence" value="ECO:0007669"/>
    <property type="project" value="TreeGrafter"/>
</dbReference>
<evidence type="ECO:0000256" key="5">
    <source>
        <dbReference type="ARBA" id="ARBA00022816"/>
    </source>
</evidence>
<comment type="similarity">
    <text evidence="2">Belongs to the nucleoporin GLFG family.</text>
</comment>
<proteinExistence type="inferred from homology"/>
<dbReference type="Pfam" id="PF04096">
    <property type="entry name" value="Nucleoporin2"/>
    <property type="match status" value="1"/>
</dbReference>
<dbReference type="Gene3D" id="1.25.40.690">
    <property type="match status" value="1"/>
</dbReference>
<dbReference type="InterPro" id="IPR021967">
    <property type="entry name" value="Nup98_C"/>
</dbReference>
<keyword evidence="4" id="KW-0068">Autocatalytic cleavage</keyword>
<evidence type="ECO:0000259" key="11">
    <source>
        <dbReference type="PROSITE" id="PS51434"/>
    </source>
</evidence>
<dbReference type="InterPro" id="IPR036903">
    <property type="entry name" value="Nup98_auto-Pept-S59_dom_sf"/>
</dbReference>
<keyword evidence="9" id="KW-0539">Nucleus</keyword>
<evidence type="ECO:0000256" key="6">
    <source>
        <dbReference type="ARBA" id="ARBA00022927"/>
    </source>
</evidence>
<dbReference type="GO" id="GO:0003723">
    <property type="term" value="F:RNA binding"/>
    <property type="evidence" value="ECO:0007669"/>
    <property type="project" value="TreeGrafter"/>
</dbReference>
<feature type="compositionally biased region" description="Polar residues" evidence="10">
    <location>
        <begin position="414"/>
        <end position="426"/>
    </location>
</feature>
<keyword evidence="5" id="KW-0509">mRNA transport</keyword>
<evidence type="ECO:0000313" key="12">
    <source>
        <dbReference type="EMBL" id="NDV29021.1"/>
    </source>
</evidence>
<dbReference type="SUPFAM" id="SSF82215">
    <property type="entry name" value="C-terminal autoproteolytic domain of nucleoporin nup98"/>
    <property type="match status" value="1"/>
</dbReference>
<evidence type="ECO:0000256" key="3">
    <source>
        <dbReference type="ARBA" id="ARBA00022448"/>
    </source>
</evidence>
<feature type="compositionally biased region" description="Basic and acidic residues" evidence="10">
    <location>
        <begin position="357"/>
        <end position="376"/>
    </location>
</feature>
<dbReference type="GO" id="GO:0051028">
    <property type="term" value="P:mRNA transport"/>
    <property type="evidence" value="ECO:0007669"/>
    <property type="project" value="UniProtKB-KW"/>
</dbReference>
<dbReference type="GO" id="GO:0034398">
    <property type="term" value="P:telomere tethering at nuclear periphery"/>
    <property type="evidence" value="ECO:0007669"/>
    <property type="project" value="TreeGrafter"/>
</dbReference>
<dbReference type="PROSITE" id="PS51434">
    <property type="entry name" value="NUP_C"/>
    <property type="match status" value="1"/>
</dbReference>